<proteinExistence type="predicted"/>
<name>A0A8E0IDZ9_LACPA</name>
<sequence length="287" mass="33088">MHQYEGNASVIRDQDHDATYSVSSWTITIDRYLSCEKPSPIDSSASIMQEYVCKVINKVIDKYRVKTGEYWVKNIYPAMIQGHSIAYRAKNLIFRNILFYDRGGITISSKQSEISLTDNNGSVVDDPPLYIKLFMDAQTHLLTQNLSSSVLLLNIAFENFTYAVVCPMIIKLSQGTYNNEFYLKILPYKDYFLKDYLTKDQYEDAISKKIIKAKGMSQYAIYKLLYENDPALQQKISKNKLTGLISSIRKNRNEIAHGNFNDTMLKHNDVTRQMQSFDKLVSLVENK</sequence>
<gene>
    <name evidence="1" type="ORF">Lpp7_14245</name>
</gene>
<evidence type="ECO:0008006" key="3">
    <source>
        <dbReference type="Google" id="ProtNLM"/>
    </source>
</evidence>
<dbReference type="Proteomes" id="UP000014303">
    <property type="component" value="Unassembled WGS sequence"/>
</dbReference>
<protein>
    <recommendedName>
        <fullName evidence="3">RiboL-PSP-HEPN domain-containing protein</fullName>
    </recommendedName>
</protein>
<evidence type="ECO:0000313" key="1">
    <source>
        <dbReference type="EMBL" id="EPC48799.1"/>
    </source>
</evidence>
<accession>A0A8E0IDZ9</accession>
<reference evidence="1 2" key="1">
    <citation type="journal article" date="2013" name="PLoS ONE">
        <title>Lactobacillus paracasei comparative genomics: towards species pan-genome definition and exploitation of diversity.</title>
        <authorList>
            <person name="Smokvina T."/>
            <person name="Wels M."/>
            <person name="Polka J."/>
            <person name="Chervaux C."/>
            <person name="Brisse S."/>
            <person name="Boekhorst J."/>
            <person name="van Hylckama Vlieg J.E."/>
            <person name="Siezen R.J."/>
        </authorList>
    </citation>
    <scope>NUCLEOTIDE SEQUENCE [LARGE SCALE GENOMIC DNA]</scope>
    <source>
        <strain evidence="1 2">Lpp7</strain>
    </source>
</reference>
<dbReference type="EMBL" id="ANJV01000381">
    <property type="protein sequence ID" value="EPC48799.1"/>
    <property type="molecule type" value="Genomic_DNA"/>
</dbReference>
<dbReference type="AlphaFoldDB" id="A0A8E0IDZ9"/>
<organism evidence="1 2">
    <name type="scientific">Lacticaseibacillus paracasei subsp. paracasei Lpp7</name>
    <dbReference type="NCBI Taxonomy" id="1256200"/>
    <lineage>
        <taxon>Bacteria</taxon>
        <taxon>Bacillati</taxon>
        <taxon>Bacillota</taxon>
        <taxon>Bacilli</taxon>
        <taxon>Lactobacillales</taxon>
        <taxon>Lactobacillaceae</taxon>
        <taxon>Lacticaseibacillus</taxon>
    </lineage>
</organism>
<comment type="caution">
    <text evidence="1">The sequence shown here is derived from an EMBL/GenBank/DDBJ whole genome shotgun (WGS) entry which is preliminary data.</text>
</comment>
<evidence type="ECO:0000313" key="2">
    <source>
        <dbReference type="Proteomes" id="UP000014303"/>
    </source>
</evidence>